<feature type="region of interest" description="Disordered" evidence="3">
    <location>
        <begin position="31"/>
        <end position="56"/>
    </location>
</feature>
<dbReference type="GO" id="GO:0008643">
    <property type="term" value="P:carbohydrate transport"/>
    <property type="evidence" value="ECO:0007669"/>
    <property type="project" value="InterPro"/>
</dbReference>
<comment type="caution">
    <text evidence="4">The sequence shown here is derived from an EMBL/GenBank/DDBJ whole genome shotgun (WGS) entry which is preliminary data.</text>
</comment>
<proteinExistence type="inferred from homology"/>
<dbReference type="Proteomes" id="UP000289437">
    <property type="component" value="Unassembled WGS sequence"/>
</dbReference>
<dbReference type="GO" id="GO:0015288">
    <property type="term" value="F:porin activity"/>
    <property type="evidence" value="ECO:0007669"/>
    <property type="project" value="InterPro"/>
</dbReference>
<feature type="compositionally biased region" description="Polar residues" evidence="3">
    <location>
        <begin position="38"/>
        <end position="52"/>
    </location>
</feature>
<evidence type="ECO:0000256" key="3">
    <source>
        <dbReference type="SAM" id="MobiDB-lite"/>
    </source>
</evidence>
<accession>A0A4Q0T8G1</accession>
<name>A0A4Q0T8G1_9BACT</name>
<evidence type="ECO:0000313" key="4">
    <source>
        <dbReference type="EMBL" id="RXH57901.1"/>
    </source>
</evidence>
<protein>
    <recommendedName>
        <fullName evidence="6">Porin</fullName>
    </recommendedName>
</protein>
<keyword evidence="5" id="KW-1185">Reference proteome</keyword>
<feature type="chain" id="PRO_5021043369" description="Porin" evidence="2">
    <location>
        <begin position="31"/>
        <end position="444"/>
    </location>
</feature>
<reference evidence="5" key="2">
    <citation type="submission" date="2019-02" db="EMBL/GenBank/DDBJ databases">
        <title>Granulicella sibirica sp. nov., a psychrotolerant acidobacterium isolated from an organic soil layer in forested tundra, West Siberia.</title>
        <authorList>
            <person name="Oshkin I.Y."/>
            <person name="Kulichevskaya I.S."/>
            <person name="Rijpstra W.I.C."/>
            <person name="Sinninghe Damste J.S."/>
            <person name="Rakitin A.L."/>
            <person name="Ravin N.V."/>
            <person name="Dedysh S.N."/>
        </authorList>
    </citation>
    <scope>NUCLEOTIDE SEQUENCE [LARGE SCALE GENOMIC DNA]</scope>
    <source>
        <strain evidence="5">AF10</strain>
    </source>
</reference>
<dbReference type="InterPro" id="IPR007049">
    <property type="entry name" value="Carb-sel_porin_OprB"/>
</dbReference>
<organism evidence="4 5">
    <name type="scientific">Granulicella sibirica</name>
    <dbReference type="NCBI Taxonomy" id="2479048"/>
    <lineage>
        <taxon>Bacteria</taxon>
        <taxon>Pseudomonadati</taxon>
        <taxon>Acidobacteriota</taxon>
        <taxon>Terriglobia</taxon>
        <taxon>Terriglobales</taxon>
        <taxon>Acidobacteriaceae</taxon>
        <taxon>Granulicella</taxon>
    </lineage>
</organism>
<sequence>MFQKDRQVLTPSRLGLLLWLLLAGVSSGQAAKGGDPVGQSNQAGASQQTTDGVVQKPPPVQIRQTLDVDSAALAKVPADPLVEGDPFGAFPEAVREVARSVARGERVKFTASYTLLDQYAATVPDGVDRHNQGSGRLDFTANWAAYDHGKTAGSVFLLVRSGTNLGVSQQFNLSDQLGSGVFLNCLQGGGAQRPITLNILYWRQDFWSKRLSFYLGKIHPNEYISLSMYNNDERTQFLNGENDGNLAVASDGTYAGGAAVEVQATRHIYVHALAVDTEGSQYTNIKTLEDRKYLEAIEAGWFTGSPGSKYSDFRLGMYREDTKNLGSGYGGAFAFEHEFENGWAPFAKVGFATPRGTSIRQTDTLGVVQTHPFGRHGDMFGASLSYTEPNFQGKHHESIFETFYRLRLTRSVEVGPDMEVSIHPTYATQSAVRALVSARARIIF</sequence>
<evidence type="ECO:0000256" key="1">
    <source>
        <dbReference type="ARBA" id="ARBA00008769"/>
    </source>
</evidence>
<gene>
    <name evidence="4" type="ORF">GRAN_1211</name>
</gene>
<dbReference type="EMBL" id="RDSM01000001">
    <property type="protein sequence ID" value="RXH57901.1"/>
    <property type="molecule type" value="Genomic_DNA"/>
</dbReference>
<dbReference type="AlphaFoldDB" id="A0A4Q0T8G1"/>
<dbReference type="GO" id="GO:0016020">
    <property type="term" value="C:membrane"/>
    <property type="evidence" value="ECO:0007669"/>
    <property type="project" value="InterPro"/>
</dbReference>
<evidence type="ECO:0000313" key="5">
    <source>
        <dbReference type="Proteomes" id="UP000289437"/>
    </source>
</evidence>
<evidence type="ECO:0000256" key="2">
    <source>
        <dbReference type="RuleBase" id="RU363072"/>
    </source>
</evidence>
<dbReference type="Gene3D" id="2.40.160.180">
    <property type="entry name" value="Carbohydrate-selective porin OprB"/>
    <property type="match status" value="1"/>
</dbReference>
<keyword evidence="2" id="KW-0732">Signal</keyword>
<comment type="similarity">
    <text evidence="1 2">Belongs to the OprB family.</text>
</comment>
<dbReference type="Pfam" id="PF04966">
    <property type="entry name" value="OprB"/>
    <property type="match status" value="2"/>
</dbReference>
<dbReference type="InterPro" id="IPR038673">
    <property type="entry name" value="OprB_sf"/>
</dbReference>
<feature type="signal peptide" evidence="2">
    <location>
        <begin position="1"/>
        <end position="30"/>
    </location>
</feature>
<evidence type="ECO:0008006" key="6">
    <source>
        <dbReference type="Google" id="ProtNLM"/>
    </source>
</evidence>
<reference evidence="4 5" key="1">
    <citation type="submission" date="2018-11" db="EMBL/GenBank/DDBJ databases">
        <authorList>
            <person name="Mardanov A.V."/>
            <person name="Ravin N.V."/>
            <person name="Dedysh S.N."/>
        </authorList>
    </citation>
    <scope>NUCLEOTIDE SEQUENCE [LARGE SCALE GENOMIC DNA]</scope>
    <source>
        <strain evidence="4 5">AF10</strain>
    </source>
</reference>